<feature type="compositionally biased region" description="Low complexity" evidence="1">
    <location>
        <begin position="175"/>
        <end position="185"/>
    </location>
</feature>
<sequence>MTREPPTTRAGQSGPAGPECTSGAAAAAGLPGRRVERVLGQAQATATPPGRGGWRRWGGRSRAGSRCAAQDPCRVAGSLGREERVRAGGGGGRTRVHVSCLELRRGAESDSPRNPARSWSLSGRTTRMRAFQSIARRGGNVGTATWPTPVTARALPTPPTSSTISPHRPSRLRSSRAPPTSRLASGSCACSCGSCLARLGSSALAHSLVPCLPSAPRLLRMPRSQAPRRRNH</sequence>
<comment type="caution">
    <text evidence="2">The sequence shown here is derived from an EMBL/GenBank/DDBJ whole genome shotgun (WGS) entry which is preliminary data.</text>
</comment>
<accession>A0A5C5FTS2</accession>
<dbReference type="EMBL" id="SOZI01000070">
    <property type="protein sequence ID" value="TNY20308.1"/>
    <property type="molecule type" value="Genomic_DNA"/>
</dbReference>
<reference evidence="2 3" key="1">
    <citation type="submission" date="2019-03" db="EMBL/GenBank/DDBJ databases">
        <title>Rhodosporidium diobovatum UCD-FST 08-225 genome sequencing, assembly, and annotation.</title>
        <authorList>
            <person name="Fakankun I.U."/>
            <person name="Fristensky B."/>
            <person name="Levin D.B."/>
        </authorList>
    </citation>
    <scope>NUCLEOTIDE SEQUENCE [LARGE SCALE GENOMIC DNA]</scope>
    <source>
        <strain evidence="2 3">UCD-FST 08-225</strain>
    </source>
</reference>
<evidence type="ECO:0000313" key="3">
    <source>
        <dbReference type="Proteomes" id="UP000311382"/>
    </source>
</evidence>
<evidence type="ECO:0000313" key="2">
    <source>
        <dbReference type="EMBL" id="TNY20308.1"/>
    </source>
</evidence>
<feature type="region of interest" description="Disordered" evidence="1">
    <location>
        <begin position="139"/>
        <end position="185"/>
    </location>
</feature>
<dbReference type="Proteomes" id="UP000311382">
    <property type="component" value="Unassembled WGS sequence"/>
</dbReference>
<evidence type="ECO:0000256" key="1">
    <source>
        <dbReference type="SAM" id="MobiDB-lite"/>
    </source>
</evidence>
<gene>
    <name evidence="2" type="ORF">DMC30DRAFT_397998</name>
</gene>
<protein>
    <submittedName>
        <fullName evidence="2">Uncharacterized protein</fullName>
    </submittedName>
</protein>
<dbReference type="AlphaFoldDB" id="A0A5C5FTS2"/>
<name>A0A5C5FTS2_9BASI</name>
<keyword evidence="3" id="KW-1185">Reference proteome</keyword>
<proteinExistence type="predicted"/>
<organism evidence="2 3">
    <name type="scientific">Rhodotorula diobovata</name>
    <dbReference type="NCBI Taxonomy" id="5288"/>
    <lineage>
        <taxon>Eukaryota</taxon>
        <taxon>Fungi</taxon>
        <taxon>Dikarya</taxon>
        <taxon>Basidiomycota</taxon>
        <taxon>Pucciniomycotina</taxon>
        <taxon>Microbotryomycetes</taxon>
        <taxon>Sporidiobolales</taxon>
        <taxon>Sporidiobolaceae</taxon>
        <taxon>Rhodotorula</taxon>
    </lineage>
</organism>
<feature type="region of interest" description="Disordered" evidence="1">
    <location>
        <begin position="1"/>
        <end position="65"/>
    </location>
</feature>